<accession>A0A2A2JEG7</accession>
<name>A0A2A2JEG7_9BILA</name>
<dbReference type="Proteomes" id="UP000218231">
    <property type="component" value="Unassembled WGS sequence"/>
</dbReference>
<dbReference type="OrthoDB" id="19653at2759"/>
<protein>
    <submittedName>
        <fullName evidence="1">Uncharacterized protein</fullName>
    </submittedName>
</protein>
<proteinExistence type="predicted"/>
<evidence type="ECO:0000313" key="2">
    <source>
        <dbReference type="Proteomes" id="UP000218231"/>
    </source>
</evidence>
<gene>
    <name evidence="1" type="ORF">WR25_18494</name>
</gene>
<dbReference type="EMBL" id="LIAE01010480">
    <property type="protein sequence ID" value="PAV60130.1"/>
    <property type="molecule type" value="Genomic_DNA"/>
</dbReference>
<organism evidence="1 2">
    <name type="scientific">Diploscapter pachys</name>
    <dbReference type="NCBI Taxonomy" id="2018661"/>
    <lineage>
        <taxon>Eukaryota</taxon>
        <taxon>Metazoa</taxon>
        <taxon>Ecdysozoa</taxon>
        <taxon>Nematoda</taxon>
        <taxon>Chromadorea</taxon>
        <taxon>Rhabditida</taxon>
        <taxon>Rhabditina</taxon>
        <taxon>Rhabditomorpha</taxon>
        <taxon>Rhabditoidea</taxon>
        <taxon>Rhabditidae</taxon>
        <taxon>Diploscapter</taxon>
    </lineage>
</organism>
<sequence>MAYLHNVKDPLTAEATCIAHYSLDNQSTQIDDDMEYYAEAINHANANLDPSKKTYVYSYIYSGAGPAYDKYKFFGKPSPTHSEDFMPGNKPDYYREQYEFWEMAMPA</sequence>
<comment type="caution">
    <text evidence="1">The sequence shown here is derived from an EMBL/GenBank/DDBJ whole genome shotgun (WGS) entry which is preliminary data.</text>
</comment>
<dbReference type="AlphaFoldDB" id="A0A2A2JEG7"/>
<keyword evidence="2" id="KW-1185">Reference proteome</keyword>
<evidence type="ECO:0000313" key="1">
    <source>
        <dbReference type="EMBL" id="PAV60130.1"/>
    </source>
</evidence>
<dbReference type="STRING" id="2018661.A0A2A2JEG7"/>
<reference evidence="1 2" key="1">
    <citation type="journal article" date="2017" name="Curr. Biol.">
        <title>Genome architecture and evolution of a unichromosomal asexual nematode.</title>
        <authorList>
            <person name="Fradin H."/>
            <person name="Zegar C."/>
            <person name="Gutwein M."/>
            <person name="Lucas J."/>
            <person name="Kovtun M."/>
            <person name="Corcoran D."/>
            <person name="Baugh L.R."/>
            <person name="Kiontke K."/>
            <person name="Gunsalus K."/>
            <person name="Fitch D.H."/>
            <person name="Piano F."/>
        </authorList>
    </citation>
    <scope>NUCLEOTIDE SEQUENCE [LARGE SCALE GENOMIC DNA]</scope>
    <source>
        <strain evidence="1">PF1309</strain>
    </source>
</reference>